<feature type="compositionally biased region" description="Low complexity" evidence="1">
    <location>
        <begin position="80"/>
        <end position="89"/>
    </location>
</feature>
<evidence type="ECO:0000256" key="1">
    <source>
        <dbReference type="SAM" id="MobiDB-lite"/>
    </source>
</evidence>
<feature type="compositionally biased region" description="Basic residues" evidence="1">
    <location>
        <begin position="128"/>
        <end position="151"/>
    </location>
</feature>
<feature type="compositionally biased region" description="Polar residues" evidence="1">
    <location>
        <begin position="28"/>
        <end position="46"/>
    </location>
</feature>
<reference evidence="2 3" key="1">
    <citation type="submission" date="2021-07" db="EMBL/GenBank/DDBJ databases">
        <title>The Aristolochia fimbriata genome: insights into angiosperm evolution, floral development and chemical biosynthesis.</title>
        <authorList>
            <person name="Jiao Y."/>
        </authorList>
    </citation>
    <scope>NUCLEOTIDE SEQUENCE [LARGE SCALE GENOMIC DNA]</scope>
    <source>
        <strain evidence="2">IBCAS-2021</strain>
        <tissue evidence="2">Leaf</tissue>
    </source>
</reference>
<dbReference type="PANTHER" id="PTHR31968:SF4">
    <property type="entry name" value="SERINE_ARGININE-RELATED PROTEIN 53"/>
    <property type="match status" value="1"/>
</dbReference>
<dbReference type="InterPro" id="IPR034604">
    <property type="entry name" value="SRRP53"/>
</dbReference>
<sequence length="347" mass="39300">MEEEKAAAYYDELTRKGEGAAKFKQGLGFSSSRSSDANPPKSSTSSSFLAGFVQASKPATESDIISETRVKSVREKLNSKSHSSTSNSSRYADRSSRSHHGDYDSRRRRESRDREGEHRSEFYDRGMRERRRRRSRSRSRSSSPRSRRSGKRDKSGQIDYSRLIEGYDNMSAAERVKAKMKLQLSETASKDEMKNSGWERFEFDKEAPLDDEEIEVAEDDADVVKSMEQGYRFSAVEAKQEAESEAAHDRAMFGRPTVSSGGREKEFAVEGTTANDANSSVNLLSDKVLSMQQGSWRDRARKEIETQLLCQFSFEGHGTARNKKFVGESRCLNRIKSSWKSALLPMH</sequence>
<dbReference type="AlphaFoldDB" id="A0AAV7DUM9"/>
<dbReference type="Proteomes" id="UP000825729">
    <property type="component" value="Unassembled WGS sequence"/>
</dbReference>
<organism evidence="2 3">
    <name type="scientific">Aristolochia fimbriata</name>
    <name type="common">White veined hardy Dutchman's pipe vine</name>
    <dbReference type="NCBI Taxonomy" id="158543"/>
    <lineage>
        <taxon>Eukaryota</taxon>
        <taxon>Viridiplantae</taxon>
        <taxon>Streptophyta</taxon>
        <taxon>Embryophyta</taxon>
        <taxon>Tracheophyta</taxon>
        <taxon>Spermatophyta</taxon>
        <taxon>Magnoliopsida</taxon>
        <taxon>Magnoliidae</taxon>
        <taxon>Piperales</taxon>
        <taxon>Aristolochiaceae</taxon>
        <taxon>Aristolochia</taxon>
    </lineage>
</organism>
<feature type="region of interest" description="Disordered" evidence="1">
    <location>
        <begin position="26"/>
        <end position="46"/>
    </location>
</feature>
<proteinExistence type="predicted"/>
<name>A0AAV7DUM9_ARIFI</name>
<accession>A0AAV7DUM9</accession>
<dbReference type="EMBL" id="JAINDJ010000008">
    <property type="protein sequence ID" value="KAG9439911.1"/>
    <property type="molecule type" value="Genomic_DNA"/>
</dbReference>
<dbReference type="PANTHER" id="PTHR31968">
    <property type="entry name" value="SERINE/ARGININE-RELATED PROTEIN 53"/>
    <property type="match status" value="1"/>
</dbReference>
<evidence type="ECO:0000313" key="3">
    <source>
        <dbReference type="Proteomes" id="UP000825729"/>
    </source>
</evidence>
<feature type="compositionally biased region" description="Basic and acidic residues" evidence="1">
    <location>
        <begin position="91"/>
        <end position="127"/>
    </location>
</feature>
<protein>
    <submittedName>
        <fullName evidence="2">Uncharacterized protein</fullName>
    </submittedName>
</protein>
<dbReference type="GO" id="GO:0005737">
    <property type="term" value="C:cytoplasm"/>
    <property type="evidence" value="ECO:0007669"/>
    <property type="project" value="TreeGrafter"/>
</dbReference>
<dbReference type="GO" id="GO:0000380">
    <property type="term" value="P:alternative mRNA splicing, via spliceosome"/>
    <property type="evidence" value="ECO:0007669"/>
    <property type="project" value="InterPro"/>
</dbReference>
<evidence type="ECO:0000313" key="2">
    <source>
        <dbReference type="EMBL" id="KAG9439911.1"/>
    </source>
</evidence>
<keyword evidence="3" id="KW-1185">Reference proteome</keyword>
<dbReference type="GO" id="GO:0005634">
    <property type="term" value="C:nucleus"/>
    <property type="evidence" value="ECO:0007669"/>
    <property type="project" value="TreeGrafter"/>
</dbReference>
<gene>
    <name evidence="2" type="ORF">H6P81_020076</name>
</gene>
<feature type="region of interest" description="Disordered" evidence="1">
    <location>
        <begin position="73"/>
        <end position="162"/>
    </location>
</feature>
<comment type="caution">
    <text evidence="2">The sequence shown here is derived from an EMBL/GenBank/DDBJ whole genome shotgun (WGS) entry which is preliminary data.</text>
</comment>